<evidence type="ECO:0000256" key="3">
    <source>
        <dbReference type="SAM" id="Phobius"/>
    </source>
</evidence>
<dbReference type="GeneID" id="25312836"/>
<dbReference type="PANTHER" id="PTHR42032">
    <property type="entry name" value="YALI0E30679P"/>
    <property type="match status" value="1"/>
</dbReference>
<keyword evidence="3" id="KW-1133">Transmembrane helix</keyword>
<keyword evidence="5" id="KW-1185">Reference proteome</keyword>
<name>A0A0F4Z537_RASE3</name>
<dbReference type="PANTHER" id="PTHR42032:SF1">
    <property type="entry name" value="YALI0E30679P"/>
    <property type="match status" value="1"/>
</dbReference>
<comment type="caution">
    <text evidence="4">The sequence shown here is derived from an EMBL/GenBank/DDBJ whole genome shotgun (WGS) entry which is preliminary data.</text>
</comment>
<sequence length="481" mass="53095">MAEHPQPSSSHHASLHTGAHVSSSNAASLRQRPVGRAATFAEPTATPPSFQRNSTFSDTVSEARQSIRSSTDDLLFPRANKDTGMALHNEESHWHSAPLALALLPAVGGLFLKNGSAIITDVTLLILAAIFLNWSVRLPWDWYRSAQEVRRQDTKEFTGDDIIEEDEEENDDAAGERSSPKPRDGRSKTHSEQDSAARAATRELRVHEIVALISCFVFPIIGTWLLHAIRGSLSRPSEGLISNYNLTIFLLASEIRPFAHLLRMVQARTLYLQRVVAASQSEDDSVDRNKILDLTKRLEELEAHVADTVAARLSPDAANATQKGQESPQDVVAQVTSDVRKALQPELDALNRAMRRYEKRTTVMAFQMDTRLQELETQVRDAMALAAAAQRSATDRRSFAFILLDWVCAILVLPAQTLFSLASLPARIATLCLLNLKMLLGMKQRRSKASKGKQPSRSSVSRPPSRTQAAPTWSGKSTKSP</sequence>
<feature type="region of interest" description="Disordered" evidence="2">
    <location>
        <begin position="1"/>
        <end position="29"/>
    </location>
</feature>
<feature type="coiled-coil region" evidence="1">
    <location>
        <begin position="340"/>
        <end position="392"/>
    </location>
</feature>
<dbReference type="Proteomes" id="UP000053958">
    <property type="component" value="Unassembled WGS sequence"/>
</dbReference>
<protein>
    <submittedName>
        <fullName evidence="4">Uncharacterized protein</fullName>
    </submittedName>
</protein>
<accession>A0A0F4Z537</accession>
<evidence type="ECO:0000256" key="1">
    <source>
        <dbReference type="SAM" id="Coils"/>
    </source>
</evidence>
<feature type="region of interest" description="Disordered" evidence="2">
    <location>
        <begin position="154"/>
        <end position="196"/>
    </location>
</feature>
<reference evidence="4 5" key="1">
    <citation type="submission" date="2015-04" db="EMBL/GenBank/DDBJ databases">
        <authorList>
            <person name="Heijne W.H."/>
            <person name="Fedorova N.D."/>
            <person name="Nierman W.C."/>
            <person name="Vollebregt A.W."/>
            <person name="Zhao Z."/>
            <person name="Wu L."/>
            <person name="Kumar M."/>
            <person name="Stam H."/>
            <person name="van den Berg M.A."/>
            <person name="Pel H.J."/>
        </authorList>
    </citation>
    <scope>NUCLEOTIDE SEQUENCE [LARGE SCALE GENOMIC DNA]</scope>
    <source>
        <strain evidence="4 5">CBS 393.64</strain>
    </source>
</reference>
<dbReference type="RefSeq" id="XP_013331803.1">
    <property type="nucleotide sequence ID" value="XM_013476349.1"/>
</dbReference>
<keyword evidence="3" id="KW-0472">Membrane</keyword>
<feature type="compositionally biased region" description="Basic and acidic residues" evidence="2">
    <location>
        <begin position="174"/>
        <end position="196"/>
    </location>
</feature>
<keyword evidence="3" id="KW-0812">Transmembrane</keyword>
<dbReference type="AlphaFoldDB" id="A0A0F4Z537"/>
<dbReference type="EMBL" id="LASV01000033">
    <property type="protein sequence ID" value="KKA25191.1"/>
    <property type="molecule type" value="Genomic_DNA"/>
</dbReference>
<feature type="compositionally biased region" description="Low complexity" evidence="2">
    <location>
        <begin position="455"/>
        <end position="466"/>
    </location>
</feature>
<organism evidence="4 5">
    <name type="scientific">Rasamsonia emersonii (strain ATCC 16479 / CBS 393.64 / IMI 116815)</name>
    <dbReference type="NCBI Taxonomy" id="1408163"/>
    <lineage>
        <taxon>Eukaryota</taxon>
        <taxon>Fungi</taxon>
        <taxon>Dikarya</taxon>
        <taxon>Ascomycota</taxon>
        <taxon>Pezizomycotina</taxon>
        <taxon>Eurotiomycetes</taxon>
        <taxon>Eurotiomycetidae</taxon>
        <taxon>Eurotiales</taxon>
        <taxon>Trichocomaceae</taxon>
        <taxon>Rasamsonia</taxon>
    </lineage>
</organism>
<proteinExistence type="predicted"/>
<feature type="transmembrane region" description="Helical" evidence="3">
    <location>
        <begin position="118"/>
        <end position="136"/>
    </location>
</feature>
<feature type="region of interest" description="Disordered" evidence="2">
    <location>
        <begin position="444"/>
        <end position="481"/>
    </location>
</feature>
<evidence type="ECO:0000313" key="5">
    <source>
        <dbReference type="Proteomes" id="UP000053958"/>
    </source>
</evidence>
<dbReference type="STRING" id="1408163.A0A0F4Z537"/>
<feature type="compositionally biased region" description="Acidic residues" evidence="2">
    <location>
        <begin position="159"/>
        <end position="173"/>
    </location>
</feature>
<keyword evidence="1" id="KW-0175">Coiled coil</keyword>
<feature type="compositionally biased region" description="Polar residues" evidence="2">
    <location>
        <begin position="467"/>
        <end position="481"/>
    </location>
</feature>
<evidence type="ECO:0000313" key="4">
    <source>
        <dbReference type="EMBL" id="KKA25191.1"/>
    </source>
</evidence>
<gene>
    <name evidence="4" type="ORF">T310_0782</name>
</gene>
<evidence type="ECO:0000256" key="2">
    <source>
        <dbReference type="SAM" id="MobiDB-lite"/>
    </source>
</evidence>
<dbReference type="OrthoDB" id="5422510at2759"/>
<feature type="transmembrane region" description="Helical" evidence="3">
    <location>
        <begin position="209"/>
        <end position="229"/>
    </location>
</feature>
<feature type="compositionally biased region" description="Polar residues" evidence="2">
    <location>
        <begin position="1"/>
        <end position="12"/>
    </location>
</feature>